<organism evidence="6">
    <name type="scientific">Pyricularia oryzae (strain Y34)</name>
    <name type="common">Rice blast fungus</name>
    <name type="synonym">Magnaporthe oryzae</name>
    <dbReference type="NCBI Taxonomy" id="1143189"/>
    <lineage>
        <taxon>Eukaryota</taxon>
        <taxon>Fungi</taxon>
        <taxon>Dikarya</taxon>
        <taxon>Ascomycota</taxon>
        <taxon>Pezizomycotina</taxon>
        <taxon>Sordariomycetes</taxon>
        <taxon>Sordariomycetidae</taxon>
        <taxon>Magnaporthales</taxon>
        <taxon>Pyriculariaceae</taxon>
        <taxon>Pyricularia</taxon>
    </lineage>
</organism>
<dbReference type="InterPro" id="IPR036188">
    <property type="entry name" value="FAD/NAD-bd_sf"/>
</dbReference>
<evidence type="ECO:0000313" key="6">
    <source>
        <dbReference type="EMBL" id="ELQ32480.1"/>
    </source>
</evidence>
<dbReference type="PANTHER" id="PTHR46056:SF12">
    <property type="entry name" value="LONG-CHAIN-ALCOHOL OXIDASE"/>
    <property type="match status" value="1"/>
</dbReference>
<keyword evidence="3" id="KW-0274">FAD</keyword>
<dbReference type="Proteomes" id="UP000011086">
    <property type="component" value="Unassembled WGS sequence"/>
</dbReference>
<protein>
    <recommendedName>
        <fullName evidence="5">Glucose-methanol-choline oxidoreductase C-terminal domain-containing protein</fullName>
    </recommendedName>
</protein>
<evidence type="ECO:0000259" key="5">
    <source>
        <dbReference type="Pfam" id="PF05199"/>
    </source>
</evidence>
<reference evidence="6" key="1">
    <citation type="journal article" date="2012" name="PLoS Genet.">
        <title>Comparative analysis of the genomes of two field isolates of the rice blast fungus Magnaporthe oryzae.</title>
        <authorList>
            <person name="Xue M."/>
            <person name="Yang J."/>
            <person name="Li Z."/>
            <person name="Hu S."/>
            <person name="Yao N."/>
            <person name="Dean R.A."/>
            <person name="Zhao W."/>
            <person name="Shen M."/>
            <person name="Zhang H."/>
            <person name="Li C."/>
            <person name="Liu L."/>
            <person name="Cao L."/>
            <person name="Xu X."/>
            <person name="Xing Y."/>
            <person name="Hsiang T."/>
            <person name="Zhang Z."/>
            <person name="Xu J.R."/>
            <person name="Peng Y.L."/>
        </authorList>
    </citation>
    <scope>NUCLEOTIDE SEQUENCE</scope>
    <source>
        <strain evidence="6">Y34</strain>
    </source>
</reference>
<evidence type="ECO:0000256" key="4">
    <source>
        <dbReference type="ARBA" id="ARBA00023002"/>
    </source>
</evidence>
<dbReference type="InterPro" id="IPR007867">
    <property type="entry name" value="GMC_OxRtase_C"/>
</dbReference>
<evidence type="ECO:0000256" key="1">
    <source>
        <dbReference type="ARBA" id="ARBA00010790"/>
    </source>
</evidence>
<name>A0AA97NLP8_PYRO3</name>
<dbReference type="SUPFAM" id="SSF51905">
    <property type="entry name" value="FAD/NAD(P)-binding domain"/>
    <property type="match status" value="1"/>
</dbReference>
<keyword evidence="2" id="KW-0285">Flavoprotein</keyword>
<dbReference type="EMBL" id="JH793064">
    <property type="protein sequence ID" value="ELQ32480.1"/>
    <property type="molecule type" value="Genomic_DNA"/>
</dbReference>
<sequence>MASCRMGGNPKISALDPEGRVWGAKNLWVADASAMPESSGVNPMITTMATARGVARNVARDIGAVEPLQLRSEGGENQARL</sequence>
<dbReference type="PANTHER" id="PTHR46056">
    <property type="entry name" value="LONG-CHAIN-ALCOHOL OXIDASE"/>
    <property type="match status" value="1"/>
</dbReference>
<comment type="similarity">
    <text evidence="1">Belongs to the GMC oxidoreductase family.</text>
</comment>
<proteinExistence type="inferred from homology"/>
<dbReference type="GO" id="GO:0016614">
    <property type="term" value="F:oxidoreductase activity, acting on CH-OH group of donors"/>
    <property type="evidence" value="ECO:0007669"/>
    <property type="project" value="InterPro"/>
</dbReference>
<accession>A0AA97NLP8</accession>
<dbReference type="Pfam" id="PF05199">
    <property type="entry name" value="GMC_oxred_C"/>
    <property type="match status" value="1"/>
</dbReference>
<evidence type="ECO:0000256" key="2">
    <source>
        <dbReference type="ARBA" id="ARBA00022630"/>
    </source>
</evidence>
<keyword evidence="4" id="KW-0560">Oxidoreductase</keyword>
<feature type="domain" description="Glucose-methanol-choline oxidoreductase C-terminal" evidence="5">
    <location>
        <begin position="1"/>
        <end position="51"/>
    </location>
</feature>
<dbReference type="Gene3D" id="3.50.50.60">
    <property type="entry name" value="FAD/NAD(P)-binding domain"/>
    <property type="match status" value="1"/>
</dbReference>
<evidence type="ECO:0000256" key="3">
    <source>
        <dbReference type="ARBA" id="ARBA00022827"/>
    </source>
</evidence>
<dbReference type="AlphaFoldDB" id="A0AA97NLP8"/>
<gene>
    <name evidence="6" type="ORF">OOU_Y34scaffold01133g1</name>
</gene>